<dbReference type="NCBIfam" id="TIGR01311">
    <property type="entry name" value="glycerol_kin"/>
    <property type="match status" value="1"/>
</dbReference>
<feature type="binding site" evidence="9">
    <location>
        <position position="266"/>
    </location>
    <ligand>
        <name>ADP</name>
        <dbReference type="ChEBI" id="CHEBI:456216"/>
    </ligand>
</feature>
<keyword evidence="14" id="KW-1185">Reference proteome</keyword>
<comment type="function">
    <text evidence="9">Key enzyme in the regulation of glycerol uptake and metabolism. Catalyzes the phosphorylation of glycerol to yield sn-glycerol 3-phosphate.</text>
</comment>
<sequence>MSASSQYIVALDQGTTSSRALLFDQHGGAVGTAQREFQQHYPQPGWVEHDPIEIWASQRATLTELLAKCRVNHQQVAAIGITNQRETTIVWDRQTGQPVYNAIVWQCRRTAELCTQLKLQGLETEVRAKTGLVLDPYFSATKIRWILDNVDGVRERAERGQLAFGTVDTWLIWNLTQGKVHATDATNASRTMLYNIHTQQWDEELLRAFDIPASLMPEVKASGDDYGQAQLGNACVAISGVAGDQQAALFGQFCHHSGMAKNTYGTGCFLLMHTGQTPVSSNHGLLTTLACNFPGQVNYALEGSVFMGGASIQWLRDELGLIRTAAETESLATEVDDTQGTYLVPAFTGLGAPYWDPFSRGTLVGLTRGSNRHHIVRATLESIAYQSMDILSAMEQDAGMPLSQLRVDGGATANDFLMQFQADILNADVVRPANTETTAAGAAYLAGLSCGFWRDIDGLSQQIRKPKVFHNRMDDEQRDNLKRGWQRAVASCQHWSSLG</sequence>
<evidence type="ECO:0000256" key="1">
    <source>
        <dbReference type="ARBA" id="ARBA00005190"/>
    </source>
</evidence>
<evidence type="ECO:0000313" key="13">
    <source>
        <dbReference type="EMBL" id="SDJ88885.1"/>
    </source>
</evidence>
<gene>
    <name evidence="9" type="primary">glpK</name>
    <name evidence="13" type="ORF">SAMN04488540_11511</name>
</gene>
<dbReference type="GO" id="GO:0005524">
    <property type="term" value="F:ATP binding"/>
    <property type="evidence" value="ECO:0007669"/>
    <property type="project" value="UniProtKB-UniRule"/>
</dbReference>
<dbReference type="RefSeq" id="WP_090366894.1">
    <property type="nucleotide sequence ID" value="NZ_FNEM01000015.1"/>
</dbReference>
<dbReference type="Gene3D" id="3.30.420.40">
    <property type="match status" value="2"/>
</dbReference>
<dbReference type="NCBIfam" id="NF000756">
    <property type="entry name" value="PRK00047.1"/>
    <property type="match status" value="1"/>
</dbReference>
<comment type="pathway">
    <text evidence="1 9">Polyol metabolism; glycerol degradation via glycerol kinase pathway; sn-glycerol 3-phosphate from glycerol: step 1/1.</text>
</comment>
<dbReference type="InterPro" id="IPR018483">
    <property type="entry name" value="Carb_kinase_FGGY_CS"/>
</dbReference>
<comment type="similarity">
    <text evidence="2 9 10">Belongs to the FGGY kinase family.</text>
</comment>
<evidence type="ECO:0000256" key="2">
    <source>
        <dbReference type="ARBA" id="ARBA00009156"/>
    </source>
</evidence>
<evidence type="ECO:0000256" key="6">
    <source>
        <dbReference type="ARBA" id="ARBA00022798"/>
    </source>
</evidence>
<feature type="binding site" evidence="9">
    <location>
        <position position="244"/>
    </location>
    <ligand>
        <name>sn-glycerol 3-phosphate</name>
        <dbReference type="ChEBI" id="CHEBI:57597"/>
    </ligand>
</feature>
<accession>A0A1G8XG11</accession>
<feature type="binding site" evidence="9">
    <location>
        <position position="85"/>
    </location>
    <ligand>
        <name>sn-glycerol 3-phosphate</name>
        <dbReference type="ChEBI" id="CHEBI:57597"/>
    </ligand>
</feature>
<keyword evidence="4 9" id="KW-0547">Nucleotide-binding</keyword>
<dbReference type="InterPro" id="IPR043129">
    <property type="entry name" value="ATPase_NBD"/>
</dbReference>
<keyword evidence="6 9" id="KW-0319">Glycerol metabolism</keyword>
<dbReference type="InterPro" id="IPR018485">
    <property type="entry name" value="FGGY_C"/>
</dbReference>
<keyword evidence="5 9" id="KW-0418">Kinase</keyword>
<feature type="binding site" evidence="9">
    <location>
        <position position="86"/>
    </location>
    <ligand>
        <name>sn-glycerol 3-phosphate</name>
        <dbReference type="ChEBI" id="CHEBI:57597"/>
    </ligand>
</feature>
<comment type="catalytic activity">
    <reaction evidence="8 9">
        <text>glycerol + ATP = sn-glycerol 3-phosphate + ADP + H(+)</text>
        <dbReference type="Rhea" id="RHEA:21644"/>
        <dbReference type="ChEBI" id="CHEBI:15378"/>
        <dbReference type="ChEBI" id="CHEBI:17754"/>
        <dbReference type="ChEBI" id="CHEBI:30616"/>
        <dbReference type="ChEBI" id="CHEBI:57597"/>
        <dbReference type="ChEBI" id="CHEBI:456216"/>
        <dbReference type="EC" id="2.7.1.30"/>
    </reaction>
</comment>
<dbReference type="PANTHER" id="PTHR10196">
    <property type="entry name" value="SUGAR KINASE"/>
    <property type="match status" value="1"/>
</dbReference>
<dbReference type="FunFam" id="3.30.420.40:FF:000007">
    <property type="entry name" value="Glycerol kinase"/>
    <property type="match status" value="1"/>
</dbReference>
<feature type="binding site" evidence="9">
    <location>
        <position position="17"/>
    </location>
    <ligand>
        <name>ATP</name>
        <dbReference type="ChEBI" id="CHEBI:30616"/>
    </ligand>
</feature>
<dbReference type="GO" id="GO:0005829">
    <property type="term" value="C:cytosol"/>
    <property type="evidence" value="ECO:0007669"/>
    <property type="project" value="TreeGrafter"/>
</dbReference>
<feature type="binding site" evidence="9">
    <location>
        <position position="16"/>
    </location>
    <ligand>
        <name>ATP</name>
        <dbReference type="ChEBI" id="CHEBI:30616"/>
    </ligand>
</feature>
<evidence type="ECO:0000256" key="4">
    <source>
        <dbReference type="ARBA" id="ARBA00022741"/>
    </source>
</evidence>
<dbReference type="EC" id="2.7.1.30" evidence="9"/>
<evidence type="ECO:0000256" key="9">
    <source>
        <dbReference type="HAMAP-Rule" id="MF_00186"/>
    </source>
</evidence>
<dbReference type="SUPFAM" id="SSF53067">
    <property type="entry name" value="Actin-like ATPase domain"/>
    <property type="match status" value="2"/>
</dbReference>
<evidence type="ECO:0000256" key="10">
    <source>
        <dbReference type="RuleBase" id="RU003733"/>
    </source>
</evidence>
<feature type="domain" description="Carbohydrate kinase FGGY N-terminal" evidence="11">
    <location>
        <begin position="7"/>
        <end position="251"/>
    </location>
</feature>
<comment type="activity regulation">
    <text evidence="9">Inhibited by fructose 1,6-bisphosphate (FBP).</text>
</comment>
<dbReference type="EMBL" id="FNEM01000015">
    <property type="protein sequence ID" value="SDJ88885.1"/>
    <property type="molecule type" value="Genomic_DNA"/>
</dbReference>
<dbReference type="PROSITE" id="PS00445">
    <property type="entry name" value="FGGY_KINASES_2"/>
    <property type="match status" value="1"/>
</dbReference>
<dbReference type="Pfam" id="PF02782">
    <property type="entry name" value="FGGY_C"/>
    <property type="match status" value="1"/>
</dbReference>
<feature type="binding site" evidence="9">
    <location>
        <position position="86"/>
    </location>
    <ligand>
        <name>glycerol</name>
        <dbReference type="ChEBI" id="CHEBI:17754"/>
    </ligand>
</feature>
<feature type="binding site" evidence="9">
    <location>
        <position position="244"/>
    </location>
    <ligand>
        <name>glycerol</name>
        <dbReference type="ChEBI" id="CHEBI:17754"/>
    </ligand>
</feature>
<proteinExistence type="inferred from homology"/>
<dbReference type="PROSITE" id="PS00933">
    <property type="entry name" value="FGGY_KINASES_1"/>
    <property type="match status" value="1"/>
</dbReference>
<dbReference type="InterPro" id="IPR005999">
    <property type="entry name" value="Glycerol_kin"/>
</dbReference>
<name>A0A1G8XG11_9GAMM</name>
<feature type="binding site" evidence="9">
    <location>
        <position position="245"/>
    </location>
    <ligand>
        <name>glycerol</name>
        <dbReference type="ChEBI" id="CHEBI:17754"/>
    </ligand>
</feature>
<feature type="binding site" evidence="9">
    <location>
        <position position="137"/>
    </location>
    <ligand>
        <name>glycerol</name>
        <dbReference type="ChEBI" id="CHEBI:17754"/>
    </ligand>
</feature>
<dbReference type="Pfam" id="PF00370">
    <property type="entry name" value="FGGY_N"/>
    <property type="match status" value="1"/>
</dbReference>
<keyword evidence="3 9" id="KW-0808">Transferase</keyword>
<feature type="binding site" evidence="9">
    <location>
        <position position="313"/>
    </location>
    <ligand>
        <name>ATP</name>
        <dbReference type="ChEBI" id="CHEBI:30616"/>
    </ligand>
</feature>
<reference evidence="14" key="1">
    <citation type="submission" date="2016-10" db="EMBL/GenBank/DDBJ databases">
        <authorList>
            <person name="Varghese N."/>
            <person name="Submissions S."/>
        </authorList>
    </citation>
    <scope>NUCLEOTIDE SEQUENCE [LARGE SCALE GENOMIC DNA]</scope>
    <source>
        <strain evidence="14">DSM 23317</strain>
    </source>
</reference>
<dbReference type="PANTHER" id="PTHR10196:SF69">
    <property type="entry name" value="GLYCEROL KINASE"/>
    <property type="match status" value="1"/>
</dbReference>
<dbReference type="HAMAP" id="MF_00186">
    <property type="entry name" value="Glycerol_kin"/>
    <property type="match status" value="1"/>
</dbReference>
<dbReference type="OrthoDB" id="9805576at2"/>
<feature type="binding site" evidence="9">
    <location>
        <position position="266"/>
    </location>
    <ligand>
        <name>ATP</name>
        <dbReference type="ChEBI" id="CHEBI:30616"/>
    </ligand>
</feature>
<evidence type="ECO:0000256" key="3">
    <source>
        <dbReference type="ARBA" id="ARBA00022679"/>
    </source>
</evidence>
<feature type="binding site" evidence="9">
    <location>
        <position position="85"/>
    </location>
    <ligand>
        <name>glycerol</name>
        <dbReference type="ChEBI" id="CHEBI:17754"/>
    </ligand>
</feature>
<feature type="binding site" evidence="9">
    <location>
        <position position="137"/>
    </location>
    <ligand>
        <name>sn-glycerol 3-phosphate</name>
        <dbReference type="ChEBI" id="CHEBI:57597"/>
    </ligand>
</feature>
<dbReference type="InterPro" id="IPR000577">
    <property type="entry name" value="Carb_kinase_FGGY"/>
</dbReference>
<feature type="binding site" evidence="9">
    <location>
        <position position="309"/>
    </location>
    <ligand>
        <name>ATP</name>
        <dbReference type="ChEBI" id="CHEBI:30616"/>
    </ligand>
</feature>
<feature type="binding site" evidence="9">
    <location>
        <position position="15"/>
    </location>
    <ligand>
        <name>ADP</name>
        <dbReference type="ChEBI" id="CHEBI:456216"/>
    </ligand>
</feature>
<feature type="binding site" evidence="9">
    <location>
        <position position="410"/>
    </location>
    <ligand>
        <name>ATP</name>
        <dbReference type="ChEBI" id="CHEBI:30616"/>
    </ligand>
</feature>
<evidence type="ECO:0000313" key="14">
    <source>
        <dbReference type="Proteomes" id="UP000199527"/>
    </source>
</evidence>
<protein>
    <recommendedName>
        <fullName evidence="9">Glycerol kinase</fullName>
        <ecNumber evidence="9">2.7.1.30</ecNumber>
    </recommendedName>
    <alternativeName>
        <fullName evidence="9">ATP:glycerol 3-phosphotransferase</fullName>
    </alternativeName>
    <alternativeName>
        <fullName evidence="9">Glycerokinase</fullName>
        <shortName evidence="9">GK</shortName>
    </alternativeName>
</protein>
<dbReference type="PIRSF" id="PIRSF000538">
    <property type="entry name" value="GlpK"/>
    <property type="match status" value="1"/>
</dbReference>
<dbReference type="GO" id="GO:0004370">
    <property type="term" value="F:glycerol kinase activity"/>
    <property type="evidence" value="ECO:0007669"/>
    <property type="project" value="UniProtKB-UniRule"/>
</dbReference>
<dbReference type="AlphaFoldDB" id="A0A1G8XG11"/>
<feature type="binding site" evidence="9">
    <location>
        <position position="414"/>
    </location>
    <ligand>
        <name>ADP</name>
        <dbReference type="ChEBI" id="CHEBI:456216"/>
    </ligand>
</feature>
<dbReference type="InterPro" id="IPR018484">
    <property type="entry name" value="FGGY_N"/>
</dbReference>
<feature type="binding site" evidence="9">
    <location>
        <position position="410"/>
    </location>
    <ligand>
        <name>ADP</name>
        <dbReference type="ChEBI" id="CHEBI:456216"/>
    </ligand>
</feature>
<evidence type="ECO:0000256" key="8">
    <source>
        <dbReference type="ARBA" id="ARBA00052101"/>
    </source>
</evidence>
<feature type="binding site" evidence="9">
    <location>
        <position position="309"/>
    </location>
    <ligand>
        <name>ADP</name>
        <dbReference type="ChEBI" id="CHEBI:456216"/>
    </ligand>
</feature>
<feature type="binding site" evidence="9">
    <location>
        <position position="19"/>
    </location>
    <ligand>
        <name>ADP</name>
        <dbReference type="ChEBI" id="CHEBI:456216"/>
    </ligand>
</feature>
<dbReference type="GO" id="GO:0006072">
    <property type="term" value="P:glycerol-3-phosphate metabolic process"/>
    <property type="evidence" value="ECO:0007669"/>
    <property type="project" value="InterPro"/>
</dbReference>
<feature type="domain" description="Carbohydrate kinase FGGY C-terminal" evidence="12">
    <location>
        <begin position="261"/>
        <end position="449"/>
    </location>
</feature>
<feature type="binding site" evidence="9">
    <location>
        <position position="15"/>
    </location>
    <ligand>
        <name>ATP</name>
        <dbReference type="ChEBI" id="CHEBI:30616"/>
    </ligand>
</feature>
<dbReference type="FunFam" id="3.30.420.40:FF:000008">
    <property type="entry name" value="Glycerol kinase"/>
    <property type="match status" value="1"/>
</dbReference>
<dbReference type="GO" id="GO:0019563">
    <property type="term" value="P:glycerol catabolic process"/>
    <property type="evidence" value="ECO:0007669"/>
    <property type="project" value="UniProtKB-UniRule"/>
</dbReference>
<dbReference type="Proteomes" id="UP000199527">
    <property type="component" value="Unassembled WGS sequence"/>
</dbReference>
<evidence type="ECO:0000259" key="11">
    <source>
        <dbReference type="Pfam" id="PF00370"/>
    </source>
</evidence>
<organism evidence="13 14">
    <name type="scientific">Ferrimonas sediminum</name>
    <dbReference type="NCBI Taxonomy" id="718193"/>
    <lineage>
        <taxon>Bacteria</taxon>
        <taxon>Pseudomonadati</taxon>
        <taxon>Pseudomonadota</taxon>
        <taxon>Gammaproteobacteria</taxon>
        <taxon>Alteromonadales</taxon>
        <taxon>Ferrimonadaceae</taxon>
        <taxon>Ferrimonas</taxon>
    </lineage>
</organism>
<dbReference type="CDD" id="cd07769">
    <property type="entry name" value="ASKHA_NBD_FGGY_GK"/>
    <property type="match status" value="1"/>
</dbReference>
<keyword evidence="7 9" id="KW-0067">ATP-binding</keyword>
<evidence type="ECO:0000259" key="12">
    <source>
        <dbReference type="Pfam" id="PF02782"/>
    </source>
</evidence>
<feature type="binding site" evidence="9">
    <location>
        <position position="15"/>
    </location>
    <ligand>
        <name>sn-glycerol 3-phosphate</name>
        <dbReference type="ChEBI" id="CHEBI:57597"/>
    </ligand>
</feature>
<evidence type="ECO:0000256" key="7">
    <source>
        <dbReference type="ARBA" id="ARBA00022840"/>
    </source>
</evidence>
<dbReference type="UniPathway" id="UPA00618">
    <property type="reaction ID" value="UER00672"/>
</dbReference>
<evidence type="ECO:0000256" key="5">
    <source>
        <dbReference type="ARBA" id="ARBA00022777"/>
    </source>
</evidence>